<gene>
    <name evidence="1" type="ORF">LCGC14_2443990</name>
</gene>
<comment type="caution">
    <text evidence="1">The sequence shown here is derived from an EMBL/GenBank/DDBJ whole genome shotgun (WGS) entry which is preliminary data.</text>
</comment>
<sequence>MAGAEPAFPISKRIAALLTKGHTAKMRANPDDDQPLRPFCPICIWRGIDEVRPIIGPSKSNLFLRASINENRFPLPPESNARADLNTVQINLD</sequence>
<evidence type="ECO:0000313" key="1">
    <source>
        <dbReference type="EMBL" id="KKL21583.1"/>
    </source>
</evidence>
<name>A0A0F9EC07_9ZZZZ</name>
<dbReference type="EMBL" id="LAZR01037674">
    <property type="protein sequence ID" value="KKL21583.1"/>
    <property type="molecule type" value="Genomic_DNA"/>
</dbReference>
<proteinExistence type="predicted"/>
<protein>
    <submittedName>
        <fullName evidence="1">Uncharacterized protein</fullName>
    </submittedName>
</protein>
<accession>A0A0F9EC07</accession>
<organism evidence="1">
    <name type="scientific">marine sediment metagenome</name>
    <dbReference type="NCBI Taxonomy" id="412755"/>
    <lineage>
        <taxon>unclassified sequences</taxon>
        <taxon>metagenomes</taxon>
        <taxon>ecological metagenomes</taxon>
    </lineage>
</organism>
<reference evidence="1" key="1">
    <citation type="journal article" date="2015" name="Nature">
        <title>Complex archaea that bridge the gap between prokaryotes and eukaryotes.</title>
        <authorList>
            <person name="Spang A."/>
            <person name="Saw J.H."/>
            <person name="Jorgensen S.L."/>
            <person name="Zaremba-Niedzwiedzka K."/>
            <person name="Martijn J."/>
            <person name="Lind A.E."/>
            <person name="van Eijk R."/>
            <person name="Schleper C."/>
            <person name="Guy L."/>
            <person name="Ettema T.J."/>
        </authorList>
    </citation>
    <scope>NUCLEOTIDE SEQUENCE</scope>
</reference>
<dbReference type="AlphaFoldDB" id="A0A0F9EC07"/>